<evidence type="ECO:0000313" key="13">
    <source>
        <dbReference type="Proteomes" id="UP000672602"/>
    </source>
</evidence>
<comment type="caution">
    <text evidence="12">The sequence shown here is derived from an EMBL/GenBank/DDBJ whole genome shotgun (WGS) entry which is preliminary data.</text>
</comment>
<evidence type="ECO:0000256" key="3">
    <source>
        <dbReference type="ARBA" id="ARBA00022729"/>
    </source>
</evidence>
<evidence type="ECO:0000259" key="11">
    <source>
        <dbReference type="PROSITE" id="PS50106"/>
    </source>
</evidence>
<dbReference type="SMART" id="SM00228">
    <property type="entry name" value="PDZ"/>
    <property type="match status" value="2"/>
</dbReference>
<sequence>MKQTLAALFALLLLAPSAHAPAAHADEVPRSRAQIDLSFAPIVKQVAPAIVNIYAKKTVESRGFSSPLLEDPFFKRFFGDMLKGFGQPRERVENSLGSGVIVSEDGLVVSNHHVIAGADEIRVVLADRREFDAELLISDERTDIAVLKIKDPDPDLTVAELGRSDDLEVGDLVLAIGNPFGVGQTVTSGIVSGLARTSVGITDIQSFIQTDAAINPGNSGGALVALDGKVVGINTAIFSKSGGSHGIGFAVPVDMARTVVSAAIEGRPVRRPWLGFAGRDVDADIAEALGMRAPRGVIVESVSADGPASDAGLEPGDIVTAIDGHRITDAQSLRFRLATKGVGKHAELTFLRDGAEQSADFALIAPPEEPPRDPVAVGGRTPLSGATFVNLSPAVADELGLPTDLEGVMALKVAERSPAASAGFRPGDILRAINDIEIERTATLRRVLDDGPVEWRLEIERDGEILRAALR</sequence>
<dbReference type="EMBL" id="JAGMWN010000005">
    <property type="protein sequence ID" value="MBP5857774.1"/>
    <property type="molecule type" value="Genomic_DNA"/>
</dbReference>
<feature type="binding site" evidence="9">
    <location>
        <begin position="274"/>
        <end position="278"/>
    </location>
    <ligand>
        <name>substrate</name>
    </ligand>
</feature>
<evidence type="ECO:0000256" key="4">
    <source>
        <dbReference type="ARBA" id="ARBA00022737"/>
    </source>
</evidence>
<dbReference type="Proteomes" id="UP000672602">
    <property type="component" value="Unassembled WGS sequence"/>
</dbReference>
<evidence type="ECO:0000256" key="2">
    <source>
        <dbReference type="ARBA" id="ARBA00022670"/>
    </source>
</evidence>
<proteinExistence type="predicted"/>
<protein>
    <submittedName>
        <fullName evidence="12">DegQ family serine endoprotease</fullName>
    </submittedName>
</protein>
<dbReference type="InterPro" id="IPR041489">
    <property type="entry name" value="PDZ_6"/>
</dbReference>
<keyword evidence="4" id="KW-0677">Repeat</keyword>
<dbReference type="SUPFAM" id="SSF50494">
    <property type="entry name" value="Trypsin-like serine proteases"/>
    <property type="match status" value="1"/>
</dbReference>
<dbReference type="InterPro" id="IPR036034">
    <property type="entry name" value="PDZ_sf"/>
</dbReference>
<keyword evidence="5" id="KW-0574">Periplasm</keyword>
<feature type="signal peptide" evidence="10">
    <location>
        <begin position="1"/>
        <end position="20"/>
    </location>
</feature>
<keyword evidence="7" id="KW-0720">Serine protease</keyword>
<comment type="subcellular location">
    <subcellularLocation>
        <location evidence="1">Periplasm</location>
    </subcellularLocation>
</comment>
<evidence type="ECO:0000256" key="9">
    <source>
        <dbReference type="PIRSR" id="PIRSR611782-2"/>
    </source>
</evidence>
<dbReference type="GO" id="GO:0004252">
    <property type="term" value="F:serine-type endopeptidase activity"/>
    <property type="evidence" value="ECO:0007669"/>
    <property type="project" value="InterPro"/>
</dbReference>
<dbReference type="InterPro" id="IPR011782">
    <property type="entry name" value="Pept_S1C_Do"/>
</dbReference>
<feature type="active site" description="Charge relay system" evidence="8">
    <location>
        <position position="113"/>
    </location>
</feature>
<dbReference type="Gene3D" id="2.30.42.10">
    <property type="match status" value="2"/>
</dbReference>
<evidence type="ECO:0000256" key="7">
    <source>
        <dbReference type="ARBA" id="ARBA00022825"/>
    </source>
</evidence>
<evidence type="ECO:0000256" key="10">
    <source>
        <dbReference type="SAM" id="SignalP"/>
    </source>
</evidence>
<gene>
    <name evidence="12" type="ORF">KAJ83_12205</name>
</gene>
<evidence type="ECO:0000256" key="8">
    <source>
        <dbReference type="PIRSR" id="PIRSR611782-1"/>
    </source>
</evidence>
<dbReference type="AlphaFoldDB" id="A0A8J7S318"/>
<dbReference type="InterPro" id="IPR001478">
    <property type="entry name" value="PDZ"/>
</dbReference>
<keyword evidence="2" id="KW-0645">Protease</keyword>
<feature type="active site" description="Charge relay system" evidence="8">
    <location>
        <position position="143"/>
    </location>
</feature>
<dbReference type="RefSeq" id="WP_210682353.1">
    <property type="nucleotide sequence ID" value="NZ_JAGMWN010000005.1"/>
</dbReference>
<dbReference type="SUPFAM" id="SSF50156">
    <property type="entry name" value="PDZ domain-like"/>
    <property type="match status" value="2"/>
</dbReference>
<evidence type="ECO:0000256" key="1">
    <source>
        <dbReference type="ARBA" id="ARBA00004418"/>
    </source>
</evidence>
<dbReference type="InterPro" id="IPR051201">
    <property type="entry name" value="Chloro_Bact_Ser_Proteases"/>
</dbReference>
<dbReference type="NCBIfam" id="TIGR02037">
    <property type="entry name" value="degP_htrA_DO"/>
    <property type="match status" value="1"/>
</dbReference>
<dbReference type="Pfam" id="PF13180">
    <property type="entry name" value="PDZ_2"/>
    <property type="match status" value="1"/>
</dbReference>
<evidence type="ECO:0000256" key="6">
    <source>
        <dbReference type="ARBA" id="ARBA00022801"/>
    </source>
</evidence>
<dbReference type="PRINTS" id="PR00834">
    <property type="entry name" value="PROTEASES2C"/>
</dbReference>
<dbReference type="Pfam" id="PF17820">
    <property type="entry name" value="PDZ_6"/>
    <property type="match status" value="1"/>
</dbReference>
<feature type="binding site" evidence="9">
    <location>
        <begin position="217"/>
        <end position="219"/>
    </location>
    <ligand>
        <name>substrate</name>
    </ligand>
</feature>
<keyword evidence="3 10" id="KW-0732">Signal</keyword>
<feature type="domain" description="PDZ" evidence="11">
    <location>
        <begin position="252"/>
        <end position="354"/>
    </location>
</feature>
<dbReference type="InterPro" id="IPR001940">
    <property type="entry name" value="Peptidase_S1C"/>
</dbReference>
<dbReference type="PANTHER" id="PTHR43343">
    <property type="entry name" value="PEPTIDASE S12"/>
    <property type="match status" value="1"/>
</dbReference>
<dbReference type="GO" id="GO:0006508">
    <property type="term" value="P:proteolysis"/>
    <property type="evidence" value="ECO:0007669"/>
    <property type="project" value="UniProtKB-KW"/>
</dbReference>
<keyword evidence="6" id="KW-0378">Hydrolase</keyword>
<evidence type="ECO:0000256" key="5">
    <source>
        <dbReference type="ARBA" id="ARBA00022764"/>
    </source>
</evidence>
<organism evidence="12 13">
    <name type="scientific">Marivibrio halodurans</name>
    <dbReference type="NCBI Taxonomy" id="2039722"/>
    <lineage>
        <taxon>Bacteria</taxon>
        <taxon>Pseudomonadati</taxon>
        <taxon>Pseudomonadota</taxon>
        <taxon>Alphaproteobacteria</taxon>
        <taxon>Rhodospirillales</taxon>
        <taxon>Rhodospirillaceae</taxon>
        <taxon>Marivibrio</taxon>
    </lineage>
</organism>
<feature type="active site" description="Charge relay system" evidence="8">
    <location>
        <position position="219"/>
    </location>
</feature>
<dbReference type="PANTHER" id="PTHR43343:SF3">
    <property type="entry name" value="PROTEASE DO-LIKE 8, CHLOROPLASTIC"/>
    <property type="match status" value="1"/>
</dbReference>
<reference evidence="12" key="1">
    <citation type="submission" date="2021-04" db="EMBL/GenBank/DDBJ databases">
        <authorList>
            <person name="Zhang D.-C."/>
        </authorList>
    </citation>
    <scope>NUCLEOTIDE SEQUENCE</scope>
    <source>
        <strain evidence="12">CGMCC 1.15697</strain>
    </source>
</reference>
<keyword evidence="13" id="KW-1185">Reference proteome</keyword>
<evidence type="ECO:0000313" key="12">
    <source>
        <dbReference type="EMBL" id="MBP5857774.1"/>
    </source>
</evidence>
<accession>A0A8J7S318</accession>
<feature type="chain" id="PRO_5038669474" evidence="10">
    <location>
        <begin position="21"/>
        <end position="471"/>
    </location>
</feature>
<dbReference type="GO" id="GO:0042597">
    <property type="term" value="C:periplasmic space"/>
    <property type="evidence" value="ECO:0007669"/>
    <property type="project" value="UniProtKB-SubCell"/>
</dbReference>
<name>A0A8J7S318_9PROT</name>
<dbReference type="PROSITE" id="PS50106">
    <property type="entry name" value="PDZ"/>
    <property type="match status" value="2"/>
</dbReference>
<feature type="binding site" evidence="9">
    <location>
        <position position="113"/>
    </location>
    <ligand>
        <name>substrate</name>
    </ligand>
</feature>
<feature type="binding site" evidence="9">
    <location>
        <position position="143"/>
    </location>
    <ligand>
        <name>substrate</name>
    </ligand>
</feature>
<feature type="domain" description="PDZ" evidence="11">
    <location>
        <begin position="388"/>
        <end position="463"/>
    </location>
</feature>
<dbReference type="Pfam" id="PF13365">
    <property type="entry name" value="Trypsin_2"/>
    <property type="match status" value="1"/>
</dbReference>
<dbReference type="InterPro" id="IPR009003">
    <property type="entry name" value="Peptidase_S1_PA"/>
</dbReference>
<dbReference type="Gene3D" id="2.40.10.120">
    <property type="match status" value="1"/>
</dbReference>